<proteinExistence type="predicted"/>
<dbReference type="AlphaFoldDB" id="A0A2B7XB42"/>
<protein>
    <submittedName>
        <fullName evidence="1">Uncharacterized protein</fullName>
    </submittedName>
</protein>
<keyword evidence="2" id="KW-1185">Reference proteome</keyword>
<evidence type="ECO:0000313" key="2">
    <source>
        <dbReference type="Proteomes" id="UP000224080"/>
    </source>
</evidence>
<comment type="caution">
    <text evidence="1">The sequence shown here is derived from an EMBL/GenBank/DDBJ whole genome shotgun (WGS) entry which is preliminary data.</text>
</comment>
<accession>A0A2B7XB42</accession>
<organism evidence="1 2">
    <name type="scientific">Blastomyces parvus</name>
    <dbReference type="NCBI Taxonomy" id="2060905"/>
    <lineage>
        <taxon>Eukaryota</taxon>
        <taxon>Fungi</taxon>
        <taxon>Dikarya</taxon>
        <taxon>Ascomycota</taxon>
        <taxon>Pezizomycotina</taxon>
        <taxon>Eurotiomycetes</taxon>
        <taxon>Eurotiomycetidae</taxon>
        <taxon>Onygenales</taxon>
        <taxon>Ajellomycetaceae</taxon>
        <taxon>Blastomyces</taxon>
    </lineage>
</organism>
<evidence type="ECO:0000313" key="1">
    <source>
        <dbReference type="EMBL" id="PGH05917.1"/>
    </source>
</evidence>
<name>A0A2B7XB42_9EURO</name>
<gene>
    <name evidence="1" type="ORF">GX51_02698</name>
</gene>
<dbReference type="EMBL" id="PDNC01000026">
    <property type="protein sequence ID" value="PGH05917.1"/>
    <property type="molecule type" value="Genomic_DNA"/>
</dbReference>
<dbReference type="Proteomes" id="UP000224080">
    <property type="component" value="Unassembled WGS sequence"/>
</dbReference>
<reference evidence="1 2" key="1">
    <citation type="submission" date="2017-10" db="EMBL/GenBank/DDBJ databases">
        <title>Comparative genomics in systemic dimorphic fungi from Ajellomycetaceae.</title>
        <authorList>
            <person name="Munoz J.F."/>
            <person name="Mcewen J.G."/>
            <person name="Clay O.K."/>
            <person name="Cuomo C.A."/>
        </authorList>
    </citation>
    <scope>NUCLEOTIDE SEQUENCE [LARGE SCALE GENOMIC DNA]</scope>
    <source>
        <strain evidence="1 2">UAMH130</strain>
    </source>
</reference>
<sequence length="90" mass="10436">MATAHPHTRFVKNEDGRQAFDAKSLDPTKVFYILSEQYETRYFYYYFGATGQYTVVRVHPEMDPYLTRDQIESCMKNFSSPSPAKPAAII</sequence>